<accession>D5U8W5</accession>
<dbReference type="HOGENOM" id="CLU_634113_0_0_12"/>
<evidence type="ECO:0000313" key="2">
    <source>
        <dbReference type="Proteomes" id="UP000001915"/>
    </source>
</evidence>
<evidence type="ECO:0000313" key="1">
    <source>
        <dbReference type="EMBL" id="ADG71138.1"/>
    </source>
</evidence>
<protein>
    <submittedName>
        <fullName evidence="1">Uncharacterized protein</fullName>
    </submittedName>
</protein>
<proteinExistence type="predicted"/>
<dbReference type="AlphaFoldDB" id="D5U8W5"/>
<dbReference type="Proteomes" id="UP000001915">
    <property type="component" value="Chromosome"/>
</dbReference>
<sequence length="448" mass="52686">MLLYYTVNIIISRILLKIMNIEFLLSARFDNRRVIPTQDRLFKAIVSSLNEVNINPLVMLSEFSIIEDGNTLIYSFHPSSDPIYFEFKTDTLFITISTGTFGAGYHRFIVGVLDRIARRLDIEFKENDAHKDPSGYFRNRNFEELKKFFINSLANYAQMLITHHDNGFSNFMISMPYDYPLIEKSYFALSALGYWGKNWFTDFADANEEVRLSMSEEFFIWNNEEMNAKFWFKSFISLIWLYYPFREIIDDKERTMYKKIMYSFQESYKKDPSLKYPWDILIDIAHYLDDENLARFIESKKNTHQPSAEIGFRLENARYSIAAGFTISLPMRMNIFKNNKNLIEFKDINVYIAMQVYSFANDETDVIMEYVLKQIDIAGEDKGEELDIKVKSSNIQSIVYEKELEDDDYIITVAAAAKKLALLAWFTYTGKENRDKCIEAIKSIEVEN</sequence>
<dbReference type="EMBL" id="CP001959">
    <property type="protein sequence ID" value="ADG71138.1"/>
    <property type="molecule type" value="Genomic_DNA"/>
</dbReference>
<reference evidence="1 2" key="1">
    <citation type="journal article" date="2010" name="Stand. Genomic Sci.">
        <title>Complete genome sequence of Brachyspira murdochii type strain (56-150).</title>
        <authorList>
            <person name="Pati A."/>
            <person name="Sikorski J."/>
            <person name="Gronow S."/>
            <person name="Munk C."/>
            <person name="Lapidus A."/>
            <person name="Copeland A."/>
            <person name="Glavina Del Tio T."/>
            <person name="Nolan M."/>
            <person name="Lucas S."/>
            <person name="Chen F."/>
            <person name="Tice H."/>
            <person name="Cheng J.F."/>
            <person name="Han C."/>
            <person name="Detter J.C."/>
            <person name="Bruce D."/>
            <person name="Tapia R."/>
            <person name="Goodwin L."/>
            <person name="Pitluck S."/>
            <person name="Liolios K."/>
            <person name="Ivanova N."/>
            <person name="Mavromatis K."/>
            <person name="Mikhailova N."/>
            <person name="Chen A."/>
            <person name="Palaniappan K."/>
            <person name="Land M."/>
            <person name="Hauser L."/>
            <person name="Chang Y.J."/>
            <person name="Jeffries C.D."/>
            <person name="Spring S."/>
            <person name="Rohde M."/>
            <person name="Goker M."/>
            <person name="Bristow J."/>
            <person name="Eisen J.A."/>
            <person name="Markowitz V."/>
            <person name="Hugenholtz P."/>
            <person name="Kyrpides N.C."/>
            <person name="Klenk H.P."/>
        </authorList>
    </citation>
    <scope>NUCLEOTIDE SEQUENCE [LARGE SCALE GENOMIC DNA]</scope>
    <source>
        <strain evidence="2">ATCC 51284 / DSM 12563 / 56-150</strain>
    </source>
</reference>
<name>D5U8W5_BRAM5</name>
<organism evidence="1 2">
    <name type="scientific">Brachyspira murdochii (strain ATCC 51284 / DSM 12563 / 56-150)</name>
    <name type="common">Serpulina murdochii</name>
    <dbReference type="NCBI Taxonomy" id="526224"/>
    <lineage>
        <taxon>Bacteria</taxon>
        <taxon>Pseudomonadati</taxon>
        <taxon>Spirochaetota</taxon>
        <taxon>Spirochaetia</taxon>
        <taxon>Brachyspirales</taxon>
        <taxon>Brachyspiraceae</taxon>
        <taxon>Brachyspira</taxon>
    </lineage>
</organism>
<dbReference type="OrthoDB" id="305175at2"/>
<dbReference type="KEGG" id="brm:Bmur_1042"/>
<dbReference type="eggNOG" id="ENOG5032Z1A">
    <property type="taxonomic scope" value="Bacteria"/>
</dbReference>
<gene>
    <name evidence="1" type="ordered locus">Bmur_1042</name>
</gene>